<reference evidence="1" key="1">
    <citation type="submission" date="2023-07" db="EMBL/GenBank/DDBJ databases">
        <title>Black Yeasts Isolated from many extreme environments.</title>
        <authorList>
            <person name="Coleine C."/>
            <person name="Stajich J.E."/>
            <person name="Selbmann L."/>
        </authorList>
    </citation>
    <scope>NUCLEOTIDE SEQUENCE</scope>
    <source>
        <strain evidence="1">CCFEE 5714</strain>
    </source>
</reference>
<name>A0ACC3MSF9_9PEZI</name>
<gene>
    <name evidence="1" type="primary">QRI7_2</name>
    <name evidence="1" type="ORF">LTR37_015090</name>
</gene>
<comment type="caution">
    <text evidence="1">The sequence shown here is derived from an EMBL/GenBank/DDBJ whole genome shotgun (WGS) entry which is preliminary data.</text>
</comment>
<keyword evidence="1" id="KW-0808">Transferase</keyword>
<keyword evidence="2" id="KW-1185">Reference proteome</keyword>
<sequence>MLRLRPLICKLAGCLRRHALGYPRRRFSGKSLIRNPGTRDWWCLQTLAIETSCDDTSVAVLAITGTGDKGSNNALALKTNVLFHERITADTEGYGGIHPLVALHSHQRRLAPLVLKAVEHLEPCSRPDGKRAPDFVTVTRGPGMRSNLSVGLDTAKGLAVAWNVPLVGVHHMQAHALTSRLCSTIRLRPQEAFQSPRDGYHDAAEWTPQDLEPRFPFLSVLASGGHTMLIESNSLIEHKILAETADIAIGDCLDKTARAILPPELLVPPYGRALEEFAFPNGASDYHYIPPAGRREELKRRETRWGWSLAAPLSDSHGAAKSSRRMLYSFAGLLTYVQRIMTANPERSIDERRELAAEVMRVAFEHLASRIMLHLSSLNAEDIETVKTVVLSGGVASNKFLKHVIRSILDVRNFQHIRLVYPPPELCTDNALMIAWLGMEMYDAGYESELGIQPLRKWSMDAAAEDGGILGVGGWTKRTGSIPDVKL</sequence>
<dbReference type="EC" id="2.3.1.234" evidence="1"/>
<evidence type="ECO:0000313" key="1">
    <source>
        <dbReference type="EMBL" id="KAK3702115.1"/>
    </source>
</evidence>
<evidence type="ECO:0000313" key="2">
    <source>
        <dbReference type="Proteomes" id="UP001281147"/>
    </source>
</evidence>
<proteinExistence type="predicted"/>
<accession>A0ACC3MSF9</accession>
<dbReference type="Proteomes" id="UP001281147">
    <property type="component" value="Unassembled WGS sequence"/>
</dbReference>
<keyword evidence="1" id="KW-0012">Acyltransferase</keyword>
<organism evidence="1 2">
    <name type="scientific">Vermiconidia calcicola</name>
    <dbReference type="NCBI Taxonomy" id="1690605"/>
    <lineage>
        <taxon>Eukaryota</taxon>
        <taxon>Fungi</taxon>
        <taxon>Dikarya</taxon>
        <taxon>Ascomycota</taxon>
        <taxon>Pezizomycotina</taxon>
        <taxon>Dothideomycetes</taxon>
        <taxon>Dothideomycetidae</taxon>
        <taxon>Mycosphaerellales</taxon>
        <taxon>Extremaceae</taxon>
        <taxon>Vermiconidia</taxon>
    </lineage>
</organism>
<protein>
    <submittedName>
        <fullName evidence="1">Mitochondrial tRNAs modification protein</fullName>
        <ecNumber evidence="1">2.3.1.234</ecNumber>
    </submittedName>
</protein>
<dbReference type="EMBL" id="JAUTXU010000165">
    <property type="protein sequence ID" value="KAK3702115.1"/>
    <property type="molecule type" value="Genomic_DNA"/>
</dbReference>